<evidence type="ECO:0000313" key="6">
    <source>
        <dbReference type="Proteomes" id="UP001329430"/>
    </source>
</evidence>
<gene>
    <name evidence="5" type="ORF">RI129_001624</name>
</gene>
<keyword evidence="3" id="KW-0808">Transferase</keyword>
<dbReference type="GO" id="GO:0005737">
    <property type="term" value="C:cytoplasm"/>
    <property type="evidence" value="ECO:0007669"/>
    <property type="project" value="TreeGrafter"/>
</dbReference>
<evidence type="ECO:0000256" key="4">
    <source>
        <dbReference type="ARBA" id="ARBA00022737"/>
    </source>
</evidence>
<keyword evidence="6" id="KW-1185">Reference proteome</keyword>
<keyword evidence="4" id="KW-0677">Repeat</keyword>
<dbReference type="Pfam" id="PF01239">
    <property type="entry name" value="PPTA"/>
    <property type="match status" value="2"/>
</dbReference>
<comment type="caution">
    <text evidence="5">The sequence shown here is derived from an EMBL/GenBank/DDBJ whole genome shotgun (WGS) entry which is preliminary data.</text>
</comment>
<proteinExistence type="inferred from homology"/>
<evidence type="ECO:0008006" key="7">
    <source>
        <dbReference type="Google" id="ProtNLM"/>
    </source>
</evidence>
<evidence type="ECO:0000256" key="3">
    <source>
        <dbReference type="ARBA" id="ARBA00022679"/>
    </source>
</evidence>
<accession>A0AAN7VNM4</accession>
<dbReference type="PANTHER" id="PTHR11129">
    <property type="entry name" value="PROTEIN FARNESYLTRANSFERASE ALPHA SUBUNIT/RAB GERANYLGERANYL TRANSFERASE ALPHA SUBUNIT"/>
    <property type="match status" value="1"/>
</dbReference>
<evidence type="ECO:0000256" key="2">
    <source>
        <dbReference type="ARBA" id="ARBA00022602"/>
    </source>
</evidence>
<keyword evidence="2" id="KW-0637">Prenyltransferase</keyword>
<dbReference type="Proteomes" id="UP001329430">
    <property type="component" value="Chromosome 1"/>
</dbReference>
<evidence type="ECO:0000256" key="1">
    <source>
        <dbReference type="ARBA" id="ARBA00006734"/>
    </source>
</evidence>
<dbReference type="EMBL" id="JAVRBK010000001">
    <property type="protein sequence ID" value="KAK5650595.1"/>
    <property type="molecule type" value="Genomic_DNA"/>
</dbReference>
<dbReference type="InterPro" id="IPR002088">
    <property type="entry name" value="Prenyl_trans_a"/>
</dbReference>
<dbReference type="AlphaFoldDB" id="A0AAN7VNM4"/>
<protein>
    <recommendedName>
        <fullName evidence="7">Protein prenyltransferase alpha subunit repeat-containing protein 1</fullName>
    </recommendedName>
</protein>
<sequence length="441" mass="52122">MEEDNAMYEKILIDIKNLIYCDPNLKDFCIVPINENKNKSPVLYEEHNLGLELWCVKYVYSYLYKELFKVRQRLTKNRLIHQKIEEVDKYLISALLIHPDVSTFWNMRRELVEYGIINLDIELLLTKLVLSNKSKSNEAFAYRKWVVTKLLKAIPKQDIGSTLALLNREFIVTEMAAQKSPNNYHSWNHRMWSLEAALTKHDFADTISYLNLLFEQLDFSIRWIQSHISEHTGFHYRQYLLKCVLNSDCLGSERTIKSRHLLEAFIHIKACDDETFIHQLLGKCNSPMHCSKVNFIILLLEDLFYFMEKLNELFPGHEAIWYHRRFIIFHILKIAHEYHNIGWFRNVNINDLMLNSNDNITNIDYDLLCDGNNIQNYQNMNWTPSSLPICTKYFLSSNLNIFKKIVPPNVMPHKNNWRGGTKNGCSVFCVLIKIIILFNVE</sequence>
<dbReference type="PANTHER" id="PTHR11129:SF3">
    <property type="entry name" value="PROTEIN PRENYLTRANSFERASE ALPHA SUBUNIT REPEAT-CONTAINING PROTEIN 1"/>
    <property type="match status" value="1"/>
</dbReference>
<dbReference type="PROSITE" id="PS51147">
    <property type="entry name" value="PFTA"/>
    <property type="match status" value="1"/>
</dbReference>
<comment type="similarity">
    <text evidence="1">Belongs to the protein prenyltransferase subunit alpha family.</text>
</comment>
<reference evidence="5 6" key="1">
    <citation type="journal article" date="2024" name="Insects">
        <title>An Improved Chromosome-Level Genome Assembly of the Firefly Pyrocoelia pectoralis.</title>
        <authorList>
            <person name="Fu X."/>
            <person name="Meyer-Rochow V.B."/>
            <person name="Ballantyne L."/>
            <person name="Zhu X."/>
        </authorList>
    </citation>
    <scope>NUCLEOTIDE SEQUENCE [LARGE SCALE GENOMIC DNA]</scope>
    <source>
        <strain evidence="5">XCY_ONT2</strain>
    </source>
</reference>
<dbReference type="GO" id="GO:0008318">
    <property type="term" value="F:protein prenyltransferase activity"/>
    <property type="evidence" value="ECO:0007669"/>
    <property type="project" value="InterPro"/>
</dbReference>
<dbReference type="SUPFAM" id="SSF48439">
    <property type="entry name" value="Protein prenylyltransferase"/>
    <property type="match status" value="1"/>
</dbReference>
<name>A0AAN7VNM4_9COLE</name>
<dbReference type="Gene3D" id="1.25.40.120">
    <property type="entry name" value="Protein prenylyltransferase"/>
    <property type="match status" value="1"/>
</dbReference>
<evidence type="ECO:0000313" key="5">
    <source>
        <dbReference type="EMBL" id="KAK5650595.1"/>
    </source>
</evidence>
<organism evidence="5 6">
    <name type="scientific">Pyrocoelia pectoralis</name>
    <dbReference type="NCBI Taxonomy" id="417401"/>
    <lineage>
        <taxon>Eukaryota</taxon>
        <taxon>Metazoa</taxon>
        <taxon>Ecdysozoa</taxon>
        <taxon>Arthropoda</taxon>
        <taxon>Hexapoda</taxon>
        <taxon>Insecta</taxon>
        <taxon>Pterygota</taxon>
        <taxon>Neoptera</taxon>
        <taxon>Endopterygota</taxon>
        <taxon>Coleoptera</taxon>
        <taxon>Polyphaga</taxon>
        <taxon>Elateriformia</taxon>
        <taxon>Elateroidea</taxon>
        <taxon>Lampyridae</taxon>
        <taxon>Lampyrinae</taxon>
        <taxon>Pyrocoelia</taxon>
    </lineage>
</organism>